<evidence type="ECO:0000313" key="1">
    <source>
        <dbReference type="EMBL" id="OJZ84088.1"/>
    </source>
</evidence>
<reference evidence="2" key="1">
    <citation type="journal article" date="2017" name="Genome Biol.">
        <title>Comparative genomics reveals high biological diversity and specific adaptations in the industrially and medically important fungal genus Aspergillus.</title>
        <authorList>
            <person name="de Vries R.P."/>
            <person name="Riley R."/>
            <person name="Wiebenga A."/>
            <person name="Aguilar-Osorio G."/>
            <person name="Amillis S."/>
            <person name="Uchima C.A."/>
            <person name="Anderluh G."/>
            <person name="Asadollahi M."/>
            <person name="Askin M."/>
            <person name="Barry K."/>
            <person name="Battaglia E."/>
            <person name="Bayram O."/>
            <person name="Benocci T."/>
            <person name="Braus-Stromeyer S.A."/>
            <person name="Caldana C."/>
            <person name="Canovas D."/>
            <person name="Cerqueira G.C."/>
            <person name="Chen F."/>
            <person name="Chen W."/>
            <person name="Choi C."/>
            <person name="Clum A."/>
            <person name="Dos Santos R.A."/>
            <person name="Damasio A.R."/>
            <person name="Diallinas G."/>
            <person name="Emri T."/>
            <person name="Fekete E."/>
            <person name="Flipphi M."/>
            <person name="Freyberg S."/>
            <person name="Gallo A."/>
            <person name="Gournas C."/>
            <person name="Habgood R."/>
            <person name="Hainaut M."/>
            <person name="Harispe M.L."/>
            <person name="Henrissat B."/>
            <person name="Hilden K.S."/>
            <person name="Hope R."/>
            <person name="Hossain A."/>
            <person name="Karabika E."/>
            <person name="Karaffa L."/>
            <person name="Karanyi Z."/>
            <person name="Krasevec N."/>
            <person name="Kuo A."/>
            <person name="Kusch H."/>
            <person name="LaButti K."/>
            <person name="Lagendijk E.L."/>
            <person name="Lapidus A."/>
            <person name="Levasseur A."/>
            <person name="Lindquist E."/>
            <person name="Lipzen A."/>
            <person name="Logrieco A.F."/>
            <person name="MacCabe A."/>
            <person name="Maekelae M.R."/>
            <person name="Malavazi I."/>
            <person name="Melin P."/>
            <person name="Meyer V."/>
            <person name="Mielnichuk N."/>
            <person name="Miskei M."/>
            <person name="Molnar A.P."/>
            <person name="Mule G."/>
            <person name="Ngan C.Y."/>
            <person name="Orejas M."/>
            <person name="Orosz E."/>
            <person name="Ouedraogo J.P."/>
            <person name="Overkamp K.M."/>
            <person name="Park H.-S."/>
            <person name="Perrone G."/>
            <person name="Piumi F."/>
            <person name="Punt P.J."/>
            <person name="Ram A.F."/>
            <person name="Ramon A."/>
            <person name="Rauscher S."/>
            <person name="Record E."/>
            <person name="Riano-Pachon D.M."/>
            <person name="Robert V."/>
            <person name="Roehrig J."/>
            <person name="Ruller R."/>
            <person name="Salamov A."/>
            <person name="Salih N.S."/>
            <person name="Samson R.A."/>
            <person name="Sandor E."/>
            <person name="Sanguinetti M."/>
            <person name="Schuetze T."/>
            <person name="Sepcic K."/>
            <person name="Shelest E."/>
            <person name="Sherlock G."/>
            <person name="Sophianopoulou V."/>
            <person name="Squina F.M."/>
            <person name="Sun H."/>
            <person name="Susca A."/>
            <person name="Todd R.B."/>
            <person name="Tsang A."/>
            <person name="Unkles S.E."/>
            <person name="van de Wiele N."/>
            <person name="van Rossen-Uffink D."/>
            <person name="Oliveira J.V."/>
            <person name="Vesth T.C."/>
            <person name="Visser J."/>
            <person name="Yu J.-H."/>
            <person name="Zhou M."/>
            <person name="Andersen M.R."/>
            <person name="Archer D.B."/>
            <person name="Baker S.E."/>
            <person name="Benoit I."/>
            <person name="Brakhage A.A."/>
            <person name="Braus G.H."/>
            <person name="Fischer R."/>
            <person name="Frisvad J.C."/>
            <person name="Goldman G.H."/>
            <person name="Houbraken J."/>
            <person name="Oakley B."/>
            <person name="Pocsi I."/>
            <person name="Scazzocchio C."/>
            <person name="Seiboth B."/>
            <person name="vanKuyk P.A."/>
            <person name="Wortman J."/>
            <person name="Dyer P.S."/>
            <person name="Grigoriev I.V."/>
        </authorList>
    </citation>
    <scope>NUCLEOTIDE SEQUENCE [LARGE SCALE GENOMIC DNA]</scope>
    <source>
        <strain evidence="2">CBS 106.47</strain>
    </source>
</reference>
<dbReference type="VEuPathDB" id="FungiDB:ASPFODRAFT_49587"/>
<evidence type="ECO:0000313" key="2">
    <source>
        <dbReference type="Proteomes" id="UP000184063"/>
    </source>
</evidence>
<protein>
    <submittedName>
        <fullName evidence="1">Uncharacterized protein</fullName>
    </submittedName>
</protein>
<proteinExistence type="predicted"/>
<organism evidence="1 2">
    <name type="scientific">Aspergillus luchuensis (strain CBS 106.47)</name>
    <dbReference type="NCBI Taxonomy" id="1137211"/>
    <lineage>
        <taxon>Eukaryota</taxon>
        <taxon>Fungi</taxon>
        <taxon>Dikarya</taxon>
        <taxon>Ascomycota</taxon>
        <taxon>Pezizomycotina</taxon>
        <taxon>Eurotiomycetes</taxon>
        <taxon>Eurotiomycetidae</taxon>
        <taxon>Eurotiales</taxon>
        <taxon>Aspergillaceae</taxon>
        <taxon>Aspergillus</taxon>
        <taxon>Aspergillus subgen. Circumdati</taxon>
    </lineage>
</organism>
<sequence>MSVLLHWKLFRRKMLGWELLHFIVIPLGSNPVACHTRQDISGMGMGDVVSPWVNPYIDRYIHSKRDTTIPHDRNQRVAIAILHPRSAEHHNPHKHTYIPNHQLSTSKPTQAKTIIIITTPSSIPTYNITRSATTY</sequence>
<dbReference type="EMBL" id="KV878245">
    <property type="protein sequence ID" value="OJZ84088.1"/>
    <property type="molecule type" value="Genomic_DNA"/>
</dbReference>
<dbReference type="AlphaFoldDB" id="A0A1M3TBF5"/>
<name>A0A1M3TBF5_ASPLC</name>
<accession>A0A1M3TBF5</accession>
<dbReference type="Proteomes" id="UP000184063">
    <property type="component" value="Unassembled WGS sequence"/>
</dbReference>
<gene>
    <name evidence="1" type="ORF">ASPFODRAFT_49587</name>
</gene>